<proteinExistence type="predicted"/>
<keyword evidence="1" id="KW-0472">Membrane</keyword>
<evidence type="ECO:0000313" key="2">
    <source>
        <dbReference type="EMBL" id="RKD20237.1"/>
    </source>
</evidence>
<dbReference type="CDD" id="cd03498">
    <property type="entry name" value="SQR_TypeB_2_TM"/>
    <property type="match status" value="1"/>
</dbReference>
<feature type="transmembrane region" description="Helical" evidence="1">
    <location>
        <begin position="190"/>
        <end position="211"/>
    </location>
</feature>
<keyword evidence="3" id="KW-1185">Reference proteome</keyword>
<keyword evidence="1" id="KW-1133">Transmembrane helix</keyword>
<name>A0A419SBR7_9SPHI</name>
<dbReference type="InterPro" id="IPR034804">
    <property type="entry name" value="SQR/QFR_C/D"/>
</dbReference>
<gene>
    <name evidence="2" type="ORF">BCY91_01040</name>
</gene>
<feature type="transmembrane region" description="Helical" evidence="1">
    <location>
        <begin position="232"/>
        <end position="254"/>
    </location>
</feature>
<dbReference type="RefSeq" id="WP_120180152.1">
    <property type="nucleotide sequence ID" value="NZ_MBTA01000001.1"/>
</dbReference>
<dbReference type="InterPro" id="IPR011138">
    <property type="entry name" value="Cytochrome_b-558"/>
</dbReference>
<dbReference type="GO" id="GO:0016020">
    <property type="term" value="C:membrane"/>
    <property type="evidence" value="ECO:0007669"/>
    <property type="project" value="InterPro"/>
</dbReference>
<feature type="transmembrane region" description="Helical" evidence="1">
    <location>
        <begin position="63"/>
        <end position="82"/>
    </location>
</feature>
<dbReference type="Proteomes" id="UP000283433">
    <property type="component" value="Unassembled WGS sequence"/>
</dbReference>
<dbReference type="OrthoDB" id="9802842at2"/>
<dbReference type="Gene3D" id="1.20.1300.10">
    <property type="entry name" value="Fumarate reductase/succinate dehydrogenase, transmembrane subunit"/>
    <property type="match status" value="1"/>
</dbReference>
<comment type="caution">
    <text evidence="2">The sequence shown here is derived from an EMBL/GenBank/DDBJ whole genome shotgun (WGS) entry which is preliminary data.</text>
</comment>
<evidence type="ECO:0000256" key="1">
    <source>
        <dbReference type="SAM" id="Phobius"/>
    </source>
</evidence>
<reference evidence="2 3" key="1">
    <citation type="submission" date="2016-07" db="EMBL/GenBank/DDBJ databases">
        <title>Genome of Pelobium manganitolerans.</title>
        <authorList>
            <person name="Wu S."/>
            <person name="Wang G."/>
        </authorList>
    </citation>
    <scope>NUCLEOTIDE SEQUENCE [LARGE SCALE GENOMIC DNA]</scope>
    <source>
        <strain evidence="2 3">YS-25</strain>
    </source>
</reference>
<feature type="transmembrane region" description="Helical" evidence="1">
    <location>
        <begin position="109"/>
        <end position="129"/>
    </location>
</feature>
<protein>
    <submittedName>
        <fullName evidence="2">Succinate dehydrogenase</fullName>
    </submittedName>
</protein>
<sequence>MSNFSKTFSSTLGKKLVMSLTGLFLCVFLIVHLIGNLQIFKADDGLAFNQYAHFMTHFPPIKIISYLLYLSIIVHSVWALILTRRNKAARPIGYAIKPKDGSIWSSRNMGILGTIIFIFIVVHMSNFWFKYHQGYTPFVEYQTNLKTGETTTRVLDASEFKEYVTYVDNGIQITQSEDLYKEVYTAFQQWWLVLFYVIAMAALAFHLIHGFQSAFQTLGWNHRKYFPIAKFVGLWGFGILIPLAYVAMPLYVFLTNL</sequence>
<feature type="transmembrane region" description="Helical" evidence="1">
    <location>
        <begin position="16"/>
        <end position="35"/>
    </location>
</feature>
<dbReference type="NCBIfam" id="TIGR02046">
    <property type="entry name" value="sdhC_b558_fam"/>
    <property type="match status" value="1"/>
</dbReference>
<dbReference type="EMBL" id="MBTA01000001">
    <property type="protein sequence ID" value="RKD20237.1"/>
    <property type="molecule type" value="Genomic_DNA"/>
</dbReference>
<accession>A0A419SBR7</accession>
<dbReference type="SUPFAM" id="SSF81343">
    <property type="entry name" value="Fumarate reductase respiratory complex transmembrane subunits"/>
    <property type="match status" value="1"/>
</dbReference>
<keyword evidence="1" id="KW-0812">Transmembrane</keyword>
<dbReference type="AlphaFoldDB" id="A0A419SBR7"/>
<evidence type="ECO:0000313" key="3">
    <source>
        <dbReference type="Proteomes" id="UP000283433"/>
    </source>
</evidence>
<organism evidence="2 3">
    <name type="scientific">Pelobium manganitolerans</name>
    <dbReference type="NCBI Taxonomy" id="1842495"/>
    <lineage>
        <taxon>Bacteria</taxon>
        <taxon>Pseudomonadati</taxon>
        <taxon>Bacteroidota</taxon>
        <taxon>Sphingobacteriia</taxon>
        <taxon>Sphingobacteriales</taxon>
        <taxon>Sphingobacteriaceae</taxon>
        <taxon>Pelobium</taxon>
    </lineage>
</organism>